<dbReference type="PIRSF" id="PIRSF000538">
    <property type="entry name" value="GlpK"/>
    <property type="match status" value="1"/>
</dbReference>
<dbReference type="GO" id="GO:0016301">
    <property type="term" value="F:kinase activity"/>
    <property type="evidence" value="ECO:0007669"/>
    <property type="project" value="UniProtKB-KW"/>
</dbReference>
<evidence type="ECO:0000313" key="7">
    <source>
        <dbReference type="EMBL" id="MEX1663314.1"/>
    </source>
</evidence>
<reference evidence="7 8" key="1">
    <citation type="journal article" date="2011" name="Int. J. Syst. Evol. Microbiol.">
        <title>Zhongshania antarctica gen. nov., sp. nov. and Zhongshania guokunii sp. nov., gammaproteobacteria respectively isolated from coastal attached (fast) ice and surface seawater of the Antarctic.</title>
        <authorList>
            <person name="Li H.J."/>
            <person name="Zhang X.Y."/>
            <person name="Chen C.X."/>
            <person name="Zhang Y.J."/>
            <person name="Gao Z.M."/>
            <person name="Yu Y."/>
            <person name="Chen X.L."/>
            <person name="Chen B."/>
            <person name="Zhang Y.Z."/>
        </authorList>
    </citation>
    <scope>NUCLEOTIDE SEQUENCE [LARGE SCALE GENOMIC DNA]</scope>
    <source>
        <strain evidence="7 8">15-R06ZXC-3</strain>
    </source>
</reference>
<comment type="similarity">
    <text evidence="1 4">Belongs to the FGGY kinase family.</text>
</comment>
<dbReference type="Gene3D" id="3.30.420.40">
    <property type="match status" value="2"/>
</dbReference>
<dbReference type="Pfam" id="PF00370">
    <property type="entry name" value="FGGY_N"/>
    <property type="match status" value="1"/>
</dbReference>
<accession>A0ABV3TQ90</accession>
<keyword evidence="3 4" id="KW-0418">Kinase</keyword>
<evidence type="ECO:0000259" key="5">
    <source>
        <dbReference type="Pfam" id="PF00370"/>
    </source>
</evidence>
<dbReference type="SUPFAM" id="SSF53067">
    <property type="entry name" value="Actin-like ATPase domain"/>
    <property type="match status" value="2"/>
</dbReference>
<feature type="domain" description="Carbohydrate kinase FGGY N-terminal" evidence="5">
    <location>
        <begin position="1"/>
        <end position="243"/>
    </location>
</feature>
<evidence type="ECO:0000256" key="1">
    <source>
        <dbReference type="ARBA" id="ARBA00009156"/>
    </source>
</evidence>
<dbReference type="InterPro" id="IPR000577">
    <property type="entry name" value="Carb_kinase_FGGY"/>
</dbReference>
<evidence type="ECO:0000256" key="2">
    <source>
        <dbReference type="ARBA" id="ARBA00022679"/>
    </source>
</evidence>
<keyword evidence="2 4" id="KW-0808">Transferase</keyword>
<dbReference type="Proteomes" id="UP001557465">
    <property type="component" value="Unassembled WGS sequence"/>
</dbReference>
<evidence type="ECO:0000256" key="4">
    <source>
        <dbReference type="RuleBase" id="RU003733"/>
    </source>
</evidence>
<dbReference type="Pfam" id="PF02782">
    <property type="entry name" value="FGGY_C"/>
    <property type="match status" value="1"/>
</dbReference>
<dbReference type="PANTHER" id="PTHR43095">
    <property type="entry name" value="SUGAR KINASE"/>
    <property type="match status" value="1"/>
</dbReference>
<comment type="caution">
    <text evidence="7">The sequence shown here is derived from an EMBL/GenBank/DDBJ whole genome shotgun (WGS) entry which is preliminary data.</text>
</comment>
<protein>
    <submittedName>
        <fullName evidence="7">FGGY-family carbohydrate kinase</fullName>
    </submittedName>
</protein>
<dbReference type="PROSITE" id="PS00445">
    <property type="entry name" value="FGGY_KINASES_2"/>
    <property type="match status" value="1"/>
</dbReference>
<evidence type="ECO:0000256" key="3">
    <source>
        <dbReference type="ARBA" id="ARBA00022777"/>
    </source>
</evidence>
<name>A0ABV3TQ90_9RHOB</name>
<sequence>MIIVLNLGLKSVRSIIYNEQGMRIANAGRRVNSRLNGELVEQDAHEWRTKLMEVLRESVDVSGLGGKIKYVTVACSASCLVPVDRNLVPKCRVIMVSDKRARDQAARISQSENMVKLAQKYGYKASEYSQISRMLWLKENDPAAYEGTWKFLAPNDYLTAVLTGGQAVTDQLNAEKNFFDTEAGSYPDALYDEFGLDTDKLPERVDIGTNVGKLDKTLLAEAGITSDPDMIVGTYDAICSVFGTGVSAPGQVCDVSGTVTSVRMYSDKPFHDDKGRIMCQHFPPSNGYLFGGSNNLGGGLIEWAKTCLYTGDENPYEKMQIETEGDGSFGSNRTGLVFLPHLLGARAPSWNSDARGIFFGLERHHTRGDLMRSIFESVAFSIRDFLEIFHESETSPEMITASGGLATIRIANEIKASITGLPYHFMAEFESTSLGAAIIVMCSQGRFESYQQACEQIVATKQIFLPRAQDKQYYDDMYGLYTELSIQADPLFQKRKVIMEKHRISVGEFVENL</sequence>
<keyword evidence="8" id="KW-1185">Reference proteome</keyword>
<dbReference type="InterPro" id="IPR050406">
    <property type="entry name" value="FGGY_Carb_Kinase"/>
</dbReference>
<evidence type="ECO:0000313" key="8">
    <source>
        <dbReference type="Proteomes" id="UP001557465"/>
    </source>
</evidence>
<organism evidence="7 8">
    <name type="scientific">Thioclava arctica</name>
    <dbReference type="NCBI Taxonomy" id="3238301"/>
    <lineage>
        <taxon>Bacteria</taxon>
        <taxon>Pseudomonadati</taxon>
        <taxon>Pseudomonadota</taxon>
        <taxon>Alphaproteobacteria</taxon>
        <taxon>Rhodobacterales</taxon>
        <taxon>Paracoccaceae</taxon>
        <taxon>Thioclava</taxon>
    </lineage>
</organism>
<dbReference type="InterPro" id="IPR018484">
    <property type="entry name" value="FGGY_N"/>
</dbReference>
<dbReference type="PANTHER" id="PTHR43095:SF2">
    <property type="entry name" value="GLUCONOKINASE"/>
    <property type="match status" value="1"/>
</dbReference>
<dbReference type="InterPro" id="IPR018483">
    <property type="entry name" value="Carb_kinase_FGGY_CS"/>
</dbReference>
<dbReference type="RefSeq" id="WP_368392874.1">
    <property type="nucleotide sequence ID" value="NZ_JBFRYC010000014.1"/>
</dbReference>
<evidence type="ECO:0000259" key="6">
    <source>
        <dbReference type="Pfam" id="PF02782"/>
    </source>
</evidence>
<feature type="domain" description="Carbohydrate kinase FGGY C-terminal" evidence="6">
    <location>
        <begin position="266"/>
        <end position="440"/>
    </location>
</feature>
<proteinExistence type="inferred from homology"/>
<dbReference type="InterPro" id="IPR018485">
    <property type="entry name" value="FGGY_C"/>
</dbReference>
<dbReference type="InterPro" id="IPR043129">
    <property type="entry name" value="ATPase_NBD"/>
</dbReference>
<gene>
    <name evidence="7" type="ORF">AB4874_17010</name>
</gene>
<dbReference type="EMBL" id="JBFRYC010000014">
    <property type="protein sequence ID" value="MEX1663314.1"/>
    <property type="molecule type" value="Genomic_DNA"/>
</dbReference>